<organism evidence="2">
    <name type="scientific">Ruegeria sp. PrR005</name>
    <dbReference type="NCBI Taxonomy" id="2706882"/>
    <lineage>
        <taxon>Bacteria</taxon>
        <taxon>Pseudomonadati</taxon>
        <taxon>Pseudomonadota</taxon>
        <taxon>Alphaproteobacteria</taxon>
        <taxon>Rhodobacterales</taxon>
        <taxon>Roseobacteraceae</taxon>
        <taxon>Ruegeria</taxon>
    </lineage>
</organism>
<dbReference type="RefSeq" id="WP_164131821.1">
    <property type="nucleotide sequence ID" value="NZ_JAAGOX010000043.1"/>
</dbReference>
<feature type="transmembrane region" description="Helical" evidence="1">
    <location>
        <begin position="6"/>
        <end position="22"/>
    </location>
</feature>
<accession>A0A6B2NTP2</accession>
<protein>
    <submittedName>
        <fullName evidence="2">Uncharacterized protein</fullName>
    </submittedName>
</protein>
<feature type="transmembrane region" description="Helical" evidence="1">
    <location>
        <begin position="34"/>
        <end position="52"/>
    </location>
</feature>
<dbReference type="AlphaFoldDB" id="A0A6B2NTP2"/>
<reference evidence="2" key="1">
    <citation type="submission" date="2020-02" db="EMBL/GenBank/DDBJ databases">
        <title>Delineation of the pyrene-degrading pathway in Roseobacter clade bacteria by genomic analysis.</title>
        <authorList>
            <person name="Zhou H."/>
            <person name="Wang H."/>
        </authorList>
    </citation>
    <scope>NUCLEOTIDE SEQUENCE</scope>
    <source>
        <strain evidence="2">PrR005</strain>
    </source>
</reference>
<dbReference type="EMBL" id="JAAGOX010000043">
    <property type="protein sequence ID" value="NDW46798.1"/>
    <property type="molecule type" value="Genomic_DNA"/>
</dbReference>
<comment type="caution">
    <text evidence="2">The sequence shown here is derived from an EMBL/GenBank/DDBJ whole genome shotgun (WGS) entry which is preliminary data.</text>
</comment>
<evidence type="ECO:0000313" key="2">
    <source>
        <dbReference type="EMBL" id="NDW46798.1"/>
    </source>
</evidence>
<evidence type="ECO:0000256" key="1">
    <source>
        <dbReference type="SAM" id="Phobius"/>
    </source>
</evidence>
<sequence length="92" mass="9670">MGDNLLLYIVPLTIFGGAAWLGHWLGRTGRMRRVLTLGLMSSAALALLLLYAEAMDDPWAGIATAALTVLGLGPVVVGVLVGGALGWLRARR</sequence>
<feature type="transmembrane region" description="Helical" evidence="1">
    <location>
        <begin position="58"/>
        <end position="88"/>
    </location>
</feature>
<gene>
    <name evidence="2" type="ORF">G0P99_17755</name>
</gene>
<keyword evidence="1" id="KW-1133">Transmembrane helix</keyword>
<name>A0A6B2NTP2_9RHOB</name>
<keyword evidence="1" id="KW-0472">Membrane</keyword>
<proteinExistence type="predicted"/>
<keyword evidence="1" id="KW-0812">Transmembrane</keyword>